<gene>
    <name evidence="2" type="ORF">ACFQ4B_22785</name>
</gene>
<evidence type="ECO:0000313" key="3">
    <source>
        <dbReference type="Proteomes" id="UP001597180"/>
    </source>
</evidence>
<dbReference type="Proteomes" id="UP001597180">
    <property type="component" value="Unassembled WGS sequence"/>
</dbReference>
<dbReference type="SUPFAM" id="SSF55136">
    <property type="entry name" value="Probable bacterial effector-binding domain"/>
    <property type="match status" value="1"/>
</dbReference>
<dbReference type="Pfam" id="PF06445">
    <property type="entry name" value="GyrI-like"/>
    <property type="match status" value="1"/>
</dbReference>
<dbReference type="PANTHER" id="PTHR36444">
    <property type="entry name" value="TRANSCRIPTIONAL REGULATOR PROTEIN YOBU-RELATED"/>
    <property type="match status" value="1"/>
</dbReference>
<dbReference type="EMBL" id="JBHTLU010000031">
    <property type="protein sequence ID" value="MFD1222948.1"/>
    <property type="molecule type" value="Genomic_DNA"/>
</dbReference>
<accession>A0ABW3UPW8</accession>
<comment type="caution">
    <text evidence="2">The sequence shown here is derived from an EMBL/GenBank/DDBJ whole genome shotgun (WGS) entry which is preliminary data.</text>
</comment>
<dbReference type="SMART" id="SM00871">
    <property type="entry name" value="AraC_E_bind"/>
    <property type="match status" value="1"/>
</dbReference>
<reference evidence="3" key="1">
    <citation type="journal article" date="2019" name="Int. J. Syst. Evol. Microbiol.">
        <title>The Global Catalogue of Microorganisms (GCM) 10K type strain sequencing project: providing services to taxonomists for standard genome sequencing and annotation.</title>
        <authorList>
            <consortium name="The Broad Institute Genomics Platform"/>
            <consortium name="The Broad Institute Genome Sequencing Center for Infectious Disease"/>
            <person name="Wu L."/>
            <person name="Ma J."/>
        </authorList>
    </citation>
    <scope>NUCLEOTIDE SEQUENCE [LARGE SCALE GENOMIC DNA]</scope>
    <source>
        <strain evidence="3">CCUG 53270</strain>
    </source>
</reference>
<organism evidence="2 3">
    <name type="scientific">Paenibacillus vulneris</name>
    <dbReference type="NCBI Taxonomy" id="1133364"/>
    <lineage>
        <taxon>Bacteria</taxon>
        <taxon>Bacillati</taxon>
        <taxon>Bacillota</taxon>
        <taxon>Bacilli</taxon>
        <taxon>Bacillales</taxon>
        <taxon>Paenibacillaceae</taxon>
        <taxon>Paenibacillus</taxon>
    </lineage>
</organism>
<dbReference type="InterPro" id="IPR011256">
    <property type="entry name" value="Reg_factor_effector_dom_sf"/>
</dbReference>
<name>A0ABW3UPW8_9BACL</name>
<dbReference type="InterPro" id="IPR029442">
    <property type="entry name" value="GyrI-like"/>
</dbReference>
<dbReference type="InterPro" id="IPR010499">
    <property type="entry name" value="AraC_E-bd"/>
</dbReference>
<dbReference type="RefSeq" id="WP_079911513.1">
    <property type="nucleotide sequence ID" value="NZ_BAABJG010000015.1"/>
</dbReference>
<protein>
    <submittedName>
        <fullName evidence="2">GyrI-like domain-containing protein</fullName>
    </submittedName>
</protein>
<feature type="domain" description="AraC effector-binding" evidence="1">
    <location>
        <begin position="3"/>
        <end position="146"/>
    </location>
</feature>
<dbReference type="InterPro" id="IPR053182">
    <property type="entry name" value="YobU-like_regulator"/>
</dbReference>
<dbReference type="Gene3D" id="3.20.80.10">
    <property type="entry name" value="Regulatory factor, effector binding domain"/>
    <property type="match status" value="1"/>
</dbReference>
<evidence type="ECO:0000313" key="2">
    <source>
        <dbReference type="EMBL" id="MFD1222948.1"/>
    </source>
</evidence>
<sequence length="150" mass="16825">MSLAPRLVEFPERKIIGIGTIGQPADPKEVWHALFNRLDEIDERMNPSETIGLIKRNEHGYLAGVEAATASRVPAGMSSYIIPAGQYAAATHQGPLSKINETFEKLMNWLGTNHYEQFDIVCYEVYDDRFKGEDSGSEIKMFIQIKTFSG</sequence>
<dbReference type="PANTHER" id="PTHR36444:SF2">
    <property type="entry name" value="TRANSCRIPTIONAL REGULATOR PROTEIN YOBU-RELATED"/>
    <property type="match status" value="1"/>
</dbReference>
<keyword evidence="3" id="KW-1185">Reference proteome</keyword>
<evidence type="ECO:0000259" key="1">
    <source>
        <dbReference type="SMART" id="SM00871"/>
    </source>
</evidence>
<proteinExistence type="predicted"/>